<accession>A0A1G9SJ93</accession>
<feature type="transmembrane region" description="Helical" evidence="7">
    <location>
        <begin position="334"/>
        <end position="351"/>
    </location>
</feature>
<dbReference type="GO" id="GO:0005886">
    <property type="term" value="C:plasma membrane"/>
    <property type="evidence" value="ECO:0007669"/>
    <property type="project" value="TreeGrafter"/>
</dbReference>
<feature type="transmembrane region" description="Helical" evidence="7">
    <location>
        <begin position="99"/>
        <end position="117"/>
    </location>
</feature>
<keyword evidence="5 7" id="KW-0472">Membrane</keyword>
<protein>
    <submittedName>
        <fullName evidence="8">Solute carrier family 13 (Sodium-dependent dicarboxylate transporter), member 2/3/5</fullName>
    </submittedName>
</protein>
<feature type="transmembrane region" description="Helical" evidence="7">
    <location>
        <begin position="27"/>
        <end position="44"/>
    </location>
</feature>
<dbReference type="Proteomes" id="UP000199451">
    <property type="component" value="Unassembled WGS sequence"/>
</dbReference>
<dbReference type="OrthoDB" id="19068at2157"/>
<evidence type="ECO:0000256" key="6">
    <source>
        <dbReference type="SAM" id="MobiDB-lite"/>
    </source>
</evidence>
<evidence type="ECO:0000256" key="5">
    <source>
        <dbReference type="ARBA" id="ARBA00023136"/>
    </source>
</evidence>
<dbReference type="InterPro" id="IPR001898">
    <property type="entry name" value="SLC13A/DASS"/>
</dbReference>
<evidence type="ECO:0000256" key="2">
    <source>
        <dbReference type="ARBA" id="ARBA00022448"/>
    </source>
</evidence>
<feature type="transmembrane region" description="Helical" evidence="7">
    <location>
        <begin position="74"/>
        <end position="93"/>
    </location>
</feature>
<evidence type="ECO:0000313" key="9">
    <source>
        <dbReference type="Proteomes" id="UP000199451"/>
    </source>
</evidence>
<keyword evidence="4 7" id="KW-1133">Transmembrane helix</keyword>
<organism evidence="8 9">
    <name type="scientific">Halogranum gelatinilyticum</name>
    <dbReference type="NCBI Taxonomy" id="660521"/>
    <lineage>
        <taxon>Archaea</taxon>
        <taxon>Methanobacteriati</taxon>
        <taxon>Methanobacteriota</taxon>
        <taxon>Stenosarchaea group</taxon>
        <taxon>Halobacteria</taxon>
        <taxon>Halobacteriales</taxon>
        <taxon>Haloferacaceae</taxon>
    </lineage>
</organism>
<comment type="subcellular location">
    <subcellularLocation>
        <location evidence="1">Membrane</location>
        <topology evidence="1">Multi-pass membrane protein</topology>
    </subcellularLocation>
</comment>
<feature type="transmembrane region" description="Helical" evidence="7">
    <location>
        <begin position="213"/>
        <end position="233"/>
    </location>
</feature>
<dbReference type="PANTHER" id="PTHR10283">
    <property type="entry name" value="SOLUTE CARRIER FAMILY 13 MEMBER"/>
    <property type="match status" value="1"/>
</dbReference>
<sequence length="516" mass="53580">MTRIDEDGTETPPSTRRDGIPGRRRRLGLFAGPLAFLVVVAGIVPTTLSSPAVATLAVTAWVAIWWLSEAVPVAVTSLLPVLLLPLVGVEPAGTVTAAYAEPVVFLFLGGFLLALAIERSGLHRRLAFVVLSRLGTATRRLVLGFMLVAAFLSMWVSNTATAMLLVPVGLAVVANLGGTETDGHTERERGDDPAVVTPAAVTTERPNSNVATALMLAIAYGASIGGVATPIGTPPNAILVGVAATALGVEIGFGQWVAFALPLVAVFLLATWWLLLRLLPPETDDLADATASLRETVGDLGPLDRSERAVLTVFALVAGGWLTRPFLLAPFVPAVSDVTIALVGGVLVFLVPAPRGRGRLLSWEDTARLPWGVLLLFGAGFALAGAFRTSGLDAWAATRMAQVAPENPVLAVLIVATVVVFLTEVTSNTATASLLLPIAASLGETLGTGSFALMVVVAATTSFAFMLPVATPPNAIVFGSGSVTLPQMARVGVWLNLLGVVLVTLAVTLWLPLVFP</sequence>
<evidence type="ECO:0000256" key="1">
    <source>
        <dbReference type="ARBA" id="ARBA00004141"/>
    </source>
</evidence>
<proteinExistence type="predicted"/>
<feature type="region of interest" description="Disordered" evidence="6">
    <location>
        <begin position="1"/>
        <end position="22"/>
    </location>
</feature>
<name>A0A1G9SJ93_9EURY</name>
<dbReference type="NCBIfam" id="TIGR00785">
    <property type="entry name" value="dass"/>
    <property type="match status" value="1"/>
</dbReference>
<feature type="transmembrane region" description="Helical" evidence="7">
    <location>
        <begin position="253"/>
        <end position="276"/>
    </location>
</feature>
<feature type="transmembrane region" description="Helical" evidence="7">
    <location>
        <begin position="409"/>
        <end position="439"/>
    </location>
</feature>
<dbReference type="RefSeq" id="WP_089695666.1">
    <property type="nucleotide sequence ID" value="NZ_FNHL01000002.1"/>
</dbReference>
<evidence type="ECO:0000313" key="8">
    <source>
        <dbReference type="EMBL" id="SDM35377.1"/>
    </source>
</evidence>
<evidence type="ECO:0000256" key="4">
    <source>
        <dbReference type="ARBA" id="ARBA00022989"/>
    </source>
</evidence>
<keyword evidence="9" id="KW-1185">Reference proteome</keyword>
<gene>
    <name evidence="8" type="ORF">SAMN04487949_1382</name>
</gene>
<dbReference type="STRING" id="660521.SAMN04487949_1382"/>
<dbReference type="InterPro" id="IPR031312">
    <property type="entry name" value="Na/sul_symport_CS"/>
</dbReference>
<dbReference type="PANTHER" id="PTHR10283:SF82">
    <property type="entry name" value="SOLUTE CARRIER FAMILY 13 MEMBER 2"/>
    <property type="match status" value="1"/>
</dbReference>
<evidence type="ECO:0000256" key="3">
    <source>
        <dbReference type="ARBA" id="ARBA00022692"/>
    </source>
</evidence>
<dbReference type="GO" id="GO:0015141">
    <property type="term" value="F:succinate transmembrane transporter activity"/>
    <property type="evidence" value="ECO:0007669"/>
    <property type="project" value="UniProtKB-ARBA"/>
</dbReference>
<feature type="transmembrane region" description="Helical" evidence="7">
    <location>
        <begin position="451"/>
        <end position="471"/>
    </location>
</feature>
<feature type="transmembrane region" description="Helical" evidence="7">
    <location>
        <begin position="371"/>
        <end position="389"/>
    </location>
</feature>
<dbReference type="EMBL" id="FNHL01000002">
    <property type="protein sequence ID" value="SDM35377.1"/>
    <property type="molecule type" value="Genomic_DNA"/>
</dbReference>
<evidence type="ECO:0000256" key="7">
    <source>
        <dbReference type="SAM" id="Phobius"/>
    </source>
</evidence>
<feature type="transmembrane region" description="Helical" evidence="7">
    <location>
        <begin position="137"/>
        <end position="156"/>
    </location>
</feature>
<dbReference type="Pfam" id="PF00939">
    <property type="entry name" value="Na_sulph_symp"/>
    <property type="match status" value="1"/>
</dbReference>
<feature type="transmembrane region" description="Helical" evidence="7">
    <location>
        <begin position="491"/>
        <end position="515"/>
    </location>
</feature>
<dbReference type="AlphaFoldDB" id="A0A1G9SJ93"/>
<keyword evidence="3 7" id="KW-0812">Transmembrane</keyword>
<dbReference type="PROSITE" id="PS01271">
    <property type="entry name" value="NA_SULFATE"/>
    <property type="match status" value="1"/>
</dbReference>
<keyword evidence="2" id="KW-0813">Transport</keyword>
<reference evidence="9" key="1">
    <citation type="submission" date="2016-10" db="EMBL/GenBank/DDBJ databases">
        <authorList>
            <person name="Varghese N."/>
            <person name="Submissions S."/>
        </authorList>
    </citation>
    <scope>NUCLEOTIDE SEQUENCE [LARGE SCALE GENOMIC DNA]</scope>
    <source>
        <strain evidence="9">CGMCC 1.10119</strain>
    </source>
</reference>